<dbReference type="InterPro" id="IPR003593">
    <property type="entry name" value="AAA+_ATPase"/>
</dbReference>
<evidence type="ECO:0000256" key="2">
    <source>
        <dbReference type="ARBA" id="ARBA00007577"/>
    </source>
</evidence>
<dbReference type="CDD" id="cd18577">
    <property type="entry name" value="ABC_6TM_Pgp_ABCB1_D1_like"/>
    <property type="match status" value="1"/>
</dbReference>
<feature type="compositionally biased region" description="Basic and acidic residues" evidence="8">
    <location>
        <begin position="663"/>
        <end position="672"/>
    </location>
</feature>
<dbReference type="SMART" id="SM00382">
    <property type="entry name" value="AAA"/>
    <property type="match status" value="2"/>
</dbReference>
<keyword evidence="13" id="KW-1185">Reference proteome</keyword>
<dbReference type="PANTHER" id="PTHR43394:SF27">
    <property type="entry name" value="ATP-DEPENDENT TRANSLOCASE ABCB1-LIKE"/>
    <property type="match status" value="1"/>
</dbReference>
<evidence type="ECO:0000256" key="4">
    <source>
        <dbReference type="ARBA" id="ARBA00022741"/>
    </source>
</evidence>
<sequence length="1325" mass="144763">MNAETSLAGTTVLSESPPSDRSEQKEVLNKQQKLEDVQVGFFQLYRDTTRGDIGILAICTLLAIAGGAILPIMTVVFGSLAGKLNSFTQHLHLEDTYVGETIEQIRLILKFRRDLSRLTLDFVYLGIGEFFAIFLCTFGFAFVGDRTAQRARQRYLKAALSQNMAFFNNIGTGDLTTRITNDTNLIQEAISQKVSNTITALATFVTAFIIVLDVAWRLGLVSLSSVVAMTLVMASMSRLMLKYSKKSLYSFSLGSTIAEEAISAIRVTVACGAQTQLAERYRKHMRDSKRAGTLSKTFLGVSIAGMSCIIMLNYGLNFWAGSIFLVHGEIQVDKIVTVIYATIIGAFSLGFLAPNVQAFSSGIAAATKLYAITDRKSPIDPFSTDGRQPDVHPDAWSVDFQDVKLVYPSRPNVTVLDNFTLHIPAGKTTALVGPSGSGKSSIINLLERFYPHLDGQILVAGHDIQQLNVGWLRENISLVDQEPVLFDTTVENNILYGLAGSRLETLSREEKYSLMMMAAEKANALEFVQRLPGGFQARVGERGSLLSGGQRQRIAIARAIIRDPGILILDEATSALDTSSESLVQDALNRASQGRTTIVIAHRLSTIRKADNIVVLANGKIVEQGTHANLLKKRSSYFSLVEAQQIRIEPDEKMEFADPPTYGDHEKEEAAHPAHKTPSKTRVITSLDQPMPYPMPSHAHTDNQTTRQKKPKGVLSFVLSFNKQDTAWMVLGLIMSIFGGSGTPTSAVFFAKCIQSMSKPPRLYHELRHDVNFWAGMYLWLGVFLFIVNVIRDRAFAKCSERMLFRARDLCFRTILRQEMAFFEPPSIIGTNAASGTTTTTTTTTGSLISFLATETTNMSGLSGPVLGTILSMSTCIIAAIVVSIVFSWKLGLVCTSTVPVLLGSGFLRFYMLSYAEEKSKSAYAQSASYACEALSSMRTVASLGREEHILTNYTDQLSAQSRAALRDQLISAALYGASQALPFFCIGLGFWWGGTLMSRREISLFQFFVCFSEIVFSAQTAGYMFASTPDVARARTAAASLKAICDRKPTIDPWSDAGIPLQHPGAVTGQVEFQNVFFTYSAGSSNSSPAAYGREQYVLKGVNIKALPGQYVALVGASGSGKSTCIALLERFYDCSGGRVLIDGRDIQDLNINHYRSHVGLVSQEPVLYHGTIKENILLGTSGDISEQTLYQACREANIYDFIISLPEGFDTMVGSKGVLLSGGQKQRISIARALIRNPSILLLDEATSALDSESEKIVQAALNKASQGRTTIAIAHRLSSIQDADHIYVLEQGQVVEQGTHSSLMDAAGRYAELVRMQRLGAS</sequence>
<evidence type="ECO:0000256" key="1">
    <source>
        <dbReference type="ARBA" id="ARBA00004141"/>
    </source>
</evidence>
<evidence type="ECO:0000259" key="11">
    <source>
        <dbReference type="PROSITE" id="PS50929"/>
    </source>
</evidence>
<proteinExistence type="inferred from homology"/>
<feature type="region of interest" description="Disordered" evidence="8">
    <location>
        <begin position="1"/>
        <end position="23"/>
    </location>
</feature>
<dbReference type="PROSITE" id="PS00211">
    <property type="entry name" value="ABC_TRANSPORTER_1"/>
    <property type="match status" value="2"/>
</dbReference>
<dbReference type="PANTHER" id="PTHR43394">
    <property type="entry name" value="ATP-DEPENDENT PERMEASE MDL1, MITOCHONDRIAL"/>
    <property type="match status" value="1"/>
</dbReference>
<comment type="subcellular location">
    <subcellularLocation>
        <location evidence="1">Membrane</location>
        <topology evidence="1">Multi-pass membrane protein</topology>
    </subcellularLocation>
</comment>
<keyword evidence="3 9" id="KW-0812">Transmembrane</keyword>
<dbReference type="PROSITE" id="PS50893">
    <property type="entry name" value="ABC_TRANSPORTER_2"/>
    <property type="match status" value="2"/>
</dbReference>
<dbReference type="OrthoDB" id="6500128at2759"/>
<dbReference type="CDD" id="cd18578">
    <property type="entry name" value="ABC_6TM_Pgp_ABCB1_D2_like"/>
    <property type="match status" value="1"/>
</dbReference>
<feature type="transmembrane region" description="Helical" evidence="9">
    <location>
        <begin position="53"/>
        <end position="77"/>
    </location>
</feature>
<dbReference type="GeneID" id="27336575"/>
<dbReference type="GO" id="GO:0090374">
    <property type="term" value="P:oligopeptide export from mitochondrion"/>
    <property type="evidence" value="ECO:0007669"/>
    <property type="project" value="TreeGrafter"/>
</dbReference>
<feature type="transmembrane region" description="Helical" evidence="9">
    <location>
        <begin position="771"/>
        <end position="791"/>
    </location>
</feature>
<dbReference type="GO" id="GO:0005743">
    <property type="term" value="C:mitochondrial inner membrane"/>
    <property type="evidence" value="ECO:0007669"/>
    <property type="project" value="TreeGrafter"/>
</dbReference>
<organism evidence="12 13">
    <name type="scientific">Exophiala spinifera</name>
    <dbReference type="NCBI Taxonomy" id="91928"/>
    <lineage>
        <taxon>Eukaryota</taxon>
        <taxon>Fungi</taxon>
        <taxon>Dikarya</taxon>
        <taxon>Ascomycota</taxon>
        <taxon>Pezizomycotina</taxon>
        <taxon>Eurotiomycetes</taxon>
        <taxon>Chaetothyriomycetidae</taxon>
        <taxon>Chaetothyriales</taxon>
        <taxon>Herpotrichiellaceae</taxon>
        <taxon>Exophiala</taxon>
    </lineage>
</organism>
<dbReference type="InterPro" id="IPR017871">
    <property type="entry name" value="ABC_transporter-like_CS"/>
</dbReference>
<feature type="transmembrane region" description="Helical" evidence="9">
    <location>
        <begin position="335"/>
        <end position="353"/>
    </location>
</feature>
<dbReference type="RefSeq" id="XP_016232432.1">
    <property type="nucleotide sequence ID" value="XM_016383809.1"/>
</dbReference>
<dbReference type="EMBL" id="KN847498">
    <property type="protein sequence ID" value="KIW12216.1"/>
    <property type="molecule type" value="Genomic_DNA"/>
</dbReference>
<dbReference type="InterPro" id="IPR036640">
    <property type="entry name" value="ABC1_TM_sf"/>
</dbReference>
<dbReference type="GO" id="GO:0005524">
    <property type="term" value="F:ATP binding"/>
    <property type="evidence" value="ECO:0007669"/>
    <property type="project" value="UniProtKB-KW"/>
</dbReference>
<protein>
    <recommendedName>
        <fullName evidence="14">ABC transporter</fullName>
    </recommendedName>
</protein>
<feature type="transmembrane region" description="Helical" evidence="9">
    <location>
        <begin position="891"/>
        <end position="912"/>
    </location>
</feature>
<dbReference type="GO" id="GO:0016887">
    <property type="term" value="F:ATP hydrolysis activity"/>
    <property type="evidence" value="ECO:0007669"/>
    <property type="project" value="InterPro"/>
</dbReference>
<dbReference type="GO" id="GO:0015421">
    <property type="term" value="F:ABC-type oligopeptide transporter activity"/>
    <property type="evidence" value="ECO:0007669"/>
    <property type="project" value="TreeGrafter"/>
</dbReference>
<dbReference type="InterPro" id="IPR039421">
    <property type="entry name" value="Type_1_exporter"/>
</dbReference>
<feature type="transmembrane region" description="Helical" evidence="9">
    <location>
        <begin position="973"/>
        <end position="993"/>
    </location>
</feature>
<dbReference type="STRING" id="91928.A0A0D1YBA9"/>
<evidence type="ECO:0000256" key="8">
    <source>
        <dbReference type="SAM" id="MobiDB-lite"/>
    </source>
</evidence>
<accession>A0A0D1YBA9</accession>
<dbReference type="InterPro" id="IPR011527">
    <property type="entry name" value="ABC1_TM_dom"/>
</dbReference>
<feature type="transmembrane region" description="Helical" evidence="9">
    <location>
        <begin position="866"/>
        <end position="885"/>
    </location>
</feature>
<evidence type="ECO:0000256" key="6">
    <source>
        <dbReference type="ARBA" id="ARBA00022989"/>
    </source>
</evidence>
<dbReference type="Gene3D" id="1.20.1560.10">
    <property type="entry name" value="ABC transporter type 1, transmembrane domain"/>
    <property type="match status" value="1"/>
</dbReference>
<feature type="transmembrane region" description="Helical" evidence="9">
    <location>
        <begin position="218"/>
        <end position="241"/>
    </location>
</feature>
<feature type="transmembrane region" description="Helical" evidence="9">
    <location>
        <begin position="1005"/>
        <end position="1027"/>
    </location>
</feature>
<dbReference type="CDD" id="cd03249">
    <property type="entry name" value="ABC_MTABC3_MDL1_MDL2"/>
    <property type="match status" value="1"/>
</dbReference>
<feature type="region of interest" description="Disordered" evidence="8">
    <location>
        <begin position="661"/>
        <end position="680"/>
    </location>
</feature>
<feature type="domain" description="ABC transmembrane type-1" evidence="11">
    <location>
        <begin position="57"/>
        <end position="361"/>
    </location>
</feature>
<feature type="domain" description="ABC transporter" evidence="10">
    <location>
        <begin position="398"/>
        <end position="643"/>
    </location>
</feature>
<evidence type="ECO:0000259" key="10">
    <source>
        <dbReference type="PROSITE" id="PS50893"/>
    </source>
</evidence>
<dbReference type="VEuPathDB" id="FungiDB:PV08_09492"/>
<feature type="transmembrane region" description="Helical" evidence="9">
    <location>
        <begin position="122"/>
        <end position="144"/>
    </location>
</feature>
<dbReference type="PROSITE" id="PS50929">
    <property type="entry name" value="ABC_TM1F"/>
    <property type="match status" value="2"/>
</dbReference>
<dbReference type="FunFam" id="3.40.50.300:FF:000251">
    <property type="entry name" value="ABC transporter B family member 19"/>
    <property type="match status" value="1"/>
</dbReference>
<evidence type="ECO:0000256" key="5">
    <source>
        <dbReference type="ARBA" id="ARBA00022840"/>
    </source>
</evidence>
<dbReference type="HOGENOM" id="CLU_000604_17_2_1"/>
<reference evidence="12 13" key="1">
    <citation type="submission" date="2015-01" db="EMBL/GenBank/DDBJ databases">
        <title>The Genome Sequence of Exophiala spinifera CBS89968.</title>
        <authorList>
            <consortium name="The Broad Institute Genomics Platform"/>
            <person name="Cuomo C."/>
            <person name="de Hoog S."/>
            <person name="Gorbushina A."/>
            <person name="Stielow B."/>
            <person name="Teixiera M."/>
            <person name="Abouelleil A."/>
            <person name="Chapman S.B."/>
            <person name="Priest M."/>
            <person name="Young S.K."/>
            <person name="Wortman J."/>
            <person name="Nusbaum C."/>
            <person name="Birren B."/>
        </authorList>
    </citation>
    <scope>NUCLEOTIDE SEQUENCE [LARGE SCALE GENOMIC DNA]</scope>
    <source>
        <strain evidence="12 13">CBS 89968</strain>
    </source>
</reference>
<evidence type="ECO:0000256" key="7">
    <source>
        <dbReference type="ARBA" id="ARBA00023136"/>
    </source>
</evidence>
<gene>
    <name evidence="12" type="ORF">PV08_09492</name>
</gene>
<keyword evidence="4" id="KW-0547">Nucleotide-binding</keyword>
<dbReference type="FunFam" id="3.40.50.300:FF:000913">
    <property type="entry name" value="ABC multidrug transporter SitT"/>
    <property type="match status" value="1"/>
</dbReference>
<evidence type="ECO:0000313" key="13">
    <source>
        <dbReference type="Proteomes" id="UP000053328"/>
    </source>
</evidence>
<evidence type="ECO:0000256" key="3">
    <source>
        <dbReference type="ARBA" id="ARBA00022692"/>
    </source>
</evidence>
<dbReference type="InterPro" id="IPR027417">
    <property type="entry name" value="P-loop_NTPase"/>
</dbReference>
<name>A0A0D1YBA9_9EURO</name>
<evidence type="ECO:0000256" key="9">
    <source>
        <dbReference type="SAM" id="Phobius"/>
    </source>
</evidence>
<evidence type="ECO:0008006" key="14">
    <source>
        <dbReference type="Google" id="ProtNLM"/>
    </source>
</evidence>
<feature type="transmembrane region" description="Helical" evidence="9">
    <location>
        <begin position="727"/>
        <end position="751"/>
    </location>
</feature>
<feature type="domain" description="ABC transmembrane type-1" evidence="11">
    <location>
        <begin position="730"/>
        <end position="1034"/>
    </location>
</feature>
<keyword evidence="7 9" id="KW-0472">Membrane</keyword>
<dbReference type="SUPFAM" id="SSF90123">
    <property type="entry name" value="ABC transporter transmembrane region"/>
    <property type="match status" value="2"/>
</dbReference>
<dbReference type="InterPro" id="IPR003439">
    <property type="entry name" value="ABC_transporter-like_ATP-bd"/>
</dbReference>
<evidence type="ECO:0000313" key="12">
    <source>
        <dbReference type="EMBL" id="KIW12216.1"/>
    </source>
</evidence>
<feature type="transmembrane region" description="Helical" evidence="9">
    <location>
        <begin position="194"/>
        <end position="212"/>
    </location>
</feature>
<dbReference type="Proteomes" id="UP000053328">
    <property type="component" value="Unassembled WGS sequence"/>
</dbReference>
<keyword evidence="5" id="KW-0067">ATP-binding</keyword>
<feature type="domain" description="ABC transporter" evidence="10">
    <location>
        <begin position="1072"/>
        <end position="1319"/>
    </location>
</feature>
<dbReference type="Gene3D" id="3.40.50.300">
    <property type="entry name" value="P-loop containing nucleotide triphosphate hydrolases"/>
    <property type="match status" value="2"/>
</dbReference>
<dbReference type="Pfam" id="PF00005">
    <property type="entry name" value="ABC_tran"/>
    <property type="match status" value="2"/>
</dbReference>
<keyword evidence="6 9" id="KW-1133">Transmembrane helix</keyword>
<dbReference type="SUPFAM" id="SSF52540">
    <property type="entry name" value="P-loop containing nucleoside triphosphate hydrolases"/>
    <property type="match status" value="2"/>
</dbReference>
<dbReference type="Pfam" id="PF00664">
    <property type="entry name" value="ABC_membrane"/>
    <property type="match status" value="2"/>
</dbReference>
<feature type="transmembrane region" description="Helical" evidence="9">
    <location>
        <begin position="293"/>
        <end position="315"/>
    </location>
</feature>
<feature type="compositionally biased region" description="Polar residues" evidence="8">
    <location>
        <begin position="1"/>
        <end position="17"/>
    </location>
</feature>
<comment type="similarity">
    <text evidence="2">Belongs to the ABC transporter superfamily. ABCB family. Multidrug resistance exporter (TC 3.A.1.201) subfamily.</text>
</comment>